<keyword evidence="6 7" id="KW-0472">Membrane</keyword>
<dbReference type="AlphaFoldDB" id="T0R0R6"/>
<keyword evidence="5 7" id="KW-1133">Transmembrane helix</keyword>
<evidence type="ECO:0000256" key="5">
    <source>
        <dbReference type="ARBA" id="ARBA00022989"/>
    </source>
</evidence>
<evidence type="ECO:0008006" key="10">
    <source>
        <dbReference type="Google" id="ProtNLM"/>
    </source>
</evidence>
<feature type="transmembrane region" description="Helical" evidence="7">
    <location>
        <begin position="453"/>
        <end position="476"/>
    </location>
</feature>
<dbReference type="SUPFAM" id="SSF103473">
    <property type="entry name" value="MFS general substrate transporter"/>
    <property type="match status" value="1"/>
</dbReference>
<dbReference type="VEuPathDB" id="FungiDB:SDRG_02416"/>
<dbReference type="EMBL" id="JH767136">
    <property type="protein sequence ID" value="EQC40526.1"/>
    <property type="molecule type" value="Genomic_DNA"/>
</dbReference>
<gene>
    <name evidence="8" type="ORF">SDRG_02416</name>
</gene>
<dbReference type="InterPro" id="IPR039309">
    <property type="entry name" value="BT1"/>
</dbReference>
<feature type="transmembrane region" description="Helical" evidence="7">
    <location>
        <begin position="291"/>
        <end position="310"/>
    </location>
</feature>
<organism evidence="8 9">
    <name type="scientific">Saprolegnia diclina (strain VS20)</name>
    <dbReference type="NCBI Taxonomy" id="1156394"/>
    <lineage>
        <taxon>Eukaryota</taxon>
        <taxon>Sar</taxon>
        <taxon>Stramenopiles</taxon>
        <taxon>Oomycota</taxon>
        <taxon>Saprolegniomycetes</taxon>
        <taxon>Saprolegniales</taxon>
        <taxon>Saprolegniaceae</taxon>
        <taxon>Saprolegnia</taxon>
    </lineage>
</organism>
<feature type="transmembrane region" description="Helical" evidence="7">
    <location>
        <begin position="497"/>
        <end position="517"/>
    </location>
</feature>
<dbReference type="InterPro" id="IPR036259">
    <property type="entry name" value="MFS_trans_sf"/>
</dbReference>
<evidence type="ECO:0000256" key="1">
    <source>
        <dbReference type="ARBA" id="ARBA00004141"/>
    </source>
</evidence>
<feature type="transmembrane region" description="Helical" evidence="7">
    <location>
        <begin position="167"/>
        <end position="186"/>
    </location>
</feature>
<feature type="transmembrane region" description="Helical" evidence="7">
    <location>
        <begin position="207"/>
        <end position="228"/>
    </location>
</feature>
<accession>T0R0R6</accession>
<dbReference type="PANTHER" id="PTHR31585">
    <property type="entry name" value="FOLATE-BIOPTERIN TRANSPORTER 1, CHLOROPLASTIC"/>
    <property type="match status" value="1"/>
</dbReference>
<dbReference type="Pfam" id="PF03092">
    <property type="entry name" value="BT1"/>
    <property type="match status" value="1"/>
</dbReference>
<dbReference type="GO" id="GO:0016020">
    <property type="term" value="C:membrane"/>
    <property type="evidence" value="ECO:0007669"/>
    <property type="project" value="UniProtKB-SubCell"/>
</dbReference>
<evidence type="ECO:0000313" key="9">
    <source>
        <dbReference type="Proteomes" id="UP000030762"/>
    </source>
</evidence>
<protein>
    <recommendedName>
        <fullName evidence="10">Major facilitator superfamily associated domain-containing protein</fullName>
    </recommendedName>
</protein>
<feature type="transmembrane region" description="Helical" evidence="7">
    <location>
        <begin position="322"/>
        <end position="345"/>
    </location>
</feature>
<dbReference type="Proteomes" id="UP000030762">
    <property type="component" value="Unassembled WGS sequence"/>
</dbReference>
<evidence type="ECO:0000256" key="4">
    <source>
        <dbReference type="ARBA" id="ARBA00022692"/>
    </source>
</evidence>
<keyword evidence="4 7" id="KW-0812">Transmembrane</keyword>
<keyword evidence="9" id="KW-1185">Reference proteome</keyword>
<feature type="transmembrane region" description="Helical" evidence="7">
    <location>
        <begin position="136"/>
        <end position="155"/>
    </location>
</feature>
<dbReference type="RefSeq" id="XP_008606225.1">
    <property type="nucleotide sequence ID" value="XM_008608003.1"/>
</dbReference>
<sequence length="532" mass="56595">MSISFSRASSLWRDTAPKLSSTASDIILEDERYYARRVHFAVPEPTIARADADDGALLPGGPIALTTRPFLGLVLQTIGLSIVLGGLERLGPTVYTRHLGLELGTYSSCVHLGWSCRIFFGIVSDCFPLGRTRRKAYMLLGWTVSGVACLTMAIVPFPAPSTSPPPLFLGMTLLAGLACVLVTVALDAVMVHYAQREPVEVRGRTQAMLFCSRMAGDVVPSLFCGLALQDQAIGGAYSFGVSPNVTYALLTWISGVCLVAAVCLVVEPAYPAAVTLPGYVRSAWRLPQRHVMTHLCVFRLAIDASFYFGAASSLPRVTDMPSLAVTTVVTSCGVLFAAGALWFWATHCLRCNWRAAVALHTLVAVALDVSTTLLVVYDVAGAGYVRLVGDALTHVPCALRAIAIAASAVELADFGNEALVMSVLTTWADMGVDAATLVSRLLIHEASASARRFYMLSAYLPAVAVRIAGLATLGLVPSQKHDVQVLKQHGRSSRTAGVLHVLLLVLLGTMFFVLHGMPLFGATGVPPVRPAA</sequence>
<reference evidence="8 9" key="1">
    <citation type="submission" date="2012-04" db="EMBL/GenBank/DDBJ databases">
        <title>The Genome Sequence of Saprolegnia declina VS20.</title>
        <authorList>
            <consortium name="The Broad Institute Genome Sequencing Platform"/>
            <person name="Russ C."/>
            <person name="Nusbaum C."/>
            <person name="Tyler B."/>
            <person name="van West P."/>
            <person name="Dieguez-Uribeondo J."/>
            <person name="de Bruijn I."/>
            <person name="Tripathy S."/>
            <person name="Jiang R."/>
            <person name="Young S.K."/>
            <person name="Zeng Q."/>
            <person name="Gargeya S."/>
            <person name="Fitzgerald M."/>
            <person name="Haas B."/>
            <person name="Abouelleil A."/>
            <person name="Alvarado L."/>
            <person name="Arachchi H.M."/>
            <person name="Berlin A."/>
            <person name="Chapman S.B."/>
            <person name="Goldberg J."/>
            <person name="Griggs A."/>
            <person name="Gujja S."/>
            <person name="Hansen M."/>
            <person name="Howarth C."/>
            <person name="Imamovic A."/>
            <person name="Larimer J."/>
            <person name="McCowen C."/>
            <person name="Montmayeur A."/>
            <person name="Murphy C."/>
            <person name="Neiman D."/>
            <person name="Pearson M."/>
            <person name="Priest M."/>
            <person name="Roberts A."/>
            <person name="Saif S."/>
            <person name="Shea T."/>
            <person name="Sisk P."/>
            <person name="Sykes S."/>
            <person name="Wortman J."/>
            <person name="Nusbaum C."/>
            <person name="Birren B."/>
        </authorList>
    </citation>
    <scope>NUCLEOTIDE SEQUENCE [LARGE SCALE GENOMIC DNA]</scope>
    <source>
        <strain evidence="8 9">VS20</strain>
    </source>
</reference>
<evidence type="ECO:0000256" key="7">
    <source>
        <dbReference type="SAM" id="Phobius"/>
    </source>
</evidence>
<dbReference type="InParanoid" id="T0R0R6"/>
<evidence type="ECO:0000256" key="3">
    <source>
        <dbReference type="ARBA" id="ARBA00022448"/>
    </source>
</evidence>
<evidence type="ECO:0000313" key="8">
    <source>
        <dbReference type="EMBL" id="EQC40526.1"/>
    </source>
</evidence>
<keyword evidence="3" id="KW-0813">Transport</keyword>
<feature type="transmembrane region" description="Helical" evidence="7">
    <location>
        <begin position="248"/>
        <end position="270"/>
    </location>
</feature>
<proteinExistence type="inferred from homology"/>
<feature type="transmembrane region" description="Helical" evidence="7">
    <location>
        <begin position="357"/>
        <end position="377"/>
    </location>
</feature>
<evidence type="ECO:0000256" key="6">
    <source>
        <dbReference type="ARBA" id="ARBA00023136"/>
    </source>
</evidence>
<dbReference type="PANTHER" id="PTHR31585:SF5">
    <property type="entry name" value="RNA-BINDING S4 DOMAIN-CONTAINING PROTEIN"/>
    <property type="match status" value="1"/>
</dbReference>
<comment type="similarity">
    <text evidence="2">Belongs to the major facilitator superfamily. Folate-biopterin transporter (TC 2.A.71) family.</text>
</comment>
<comment type="subcellular location">
    <subcellularLocation>
        <location evidence="1">Membrane</location>
        <topology evidence="1">Multi-pass membrane protein</topology>
    </subcellularLocation>
</comment>
<dbReference type="OrthoDB" id="10558840at2759"/>
<evidence type="ECO:0000256" key="2">
    <source>
        <dbReference type="ARBA" id="ARBA00007015"/>
    </source>
</evidence>
<dbReference type="GeneID" id="19943143"/>
<name>T0R0R6_SAPDV</name>